<dbReference type="OrthoDB" id="7732618at2759"/>
<evidence type="ECO:0000313" key="4">
    <source>
        <dbReference type="RefSeq" id="XP_017022156.1"/>
    </source>
</evidence>
<name>A0A6P4IHB9_DROKI</name>
<keyword evidence="2" id="KW-1133">Transmembrane helix</keyword>
<gene>
    <name evidence="4" type="primary">daed</name>
</gene>
<dbReference type="AlphaFoldDB" id="A0A6P4IHB9"/>
<reference evidence="3" key="1">
    <citation type="submission" date="2025-05" db="UniProtKB">
        <authorList>
            <consortium name="RefSeq"/>
        </authorList>
    </citation>
    <scope>NUCLEOTIDE SEQUENCE [LARGE SCALE GENOMIC DNA]</scope>
    <source>
        <strain evidence="3">14028-0561.14</strain>
    </source>
</reference>
<keyword evidence="1" id="KW-0175">Coiled coil</keyword>
<proteinExistence type="predicted"/>
<keyword evidence="2" id="KW-0472">Membrane</keyword>
<accession>A0A6P4IHB9</accession>
<keyword evidence="2" id="KW-0812">Transmembrane</keyword>
<evidence type="ECO:0000256" key="2">
    <source>
        <dbReference type="SAM" id="Phobius"/>
    </source>
</evidence>
<organism evidence="3 4">
    <name type="scientific">Drosophila kikkawai</name>
    <name type="common">Fruit fly</name>
    <dbReference type="NCBI Taxonomy" id="30033"/>
    <lineage>
        <taxon>Eukaryota</taxon>
        <taxon>Metazoa</taxon>
        <taxon>Ecdysozoa</taxon>
        <taxon>Arthropoda</taxon>
        <taxon>Hexapoda</taxon>
        <taxon>Insecta</taxon>
        <taxon>Pterygota</taxon>
        <taxon>Neoptera</taxon>
        <taxon>Endopterygota</taxon>
        <taxon>Diptera</taxon>
        <taxon>Brachycera</taxon>
        <taxon>Muscomorpha</taxon>
        <taxon>Ephydroidea</taxon>
        <taxon>Drosophilidae</taxon>
        <taxon>Drosophila</taxon>
        <taxon>Sophophora</taxon>
    </lineage>
</organism>
<dbReference type="Proteomes" id="UP001652661">
    <property type="component" value="Chromosome 2L"/>
</dbReference>
<sequence>MPAEDVPLRGTANMPSAVQFDANKDFHSRTHQKELDSTFLGNDRRPWIKKKAHMDSRHERQVLNTLLSSSLQTDHAGSCVDKLISEDISYRDLASLTDEDLKLFGFTSNQQRKELLELFATMPNQDPSYEYICNAPEANVYNNQILGNAGNHFMSLRASLAATNYKLQVLPPEDVVVGDKRYASRFALETLKSVKQITDEIANDLRKIETNVQTLRNEKDNKAKENAKKKKFSLATIVYFTTLAVGFSCAWFWWWSKFQAAPRLERISVQT</sequence>
<feature type="coiled-coil region" evidence="1">
    <location>
        <begin position="198"/>
        <end position="225"/>
    </location>
</feature>
<feature type="transmembrane region" description="Helical" evidence="2">
    <location>
        <begin position="232"/>
        <end position="254"/>
    </location>
</feature>
<keyword evidence="3" id="KW-1185">Reference proteome</keyword>
<evidence type="ECO:0000256" key="1">
    <source>
        <dbReference type="SAM" id="Coils"/>
    </source>
</evidence>
<dbReference type="RefSeq" id="XP_017022156.1">
    <property type="nucleotide sequence ID" value="XM_017166667.3"/>
</dbReference>
<dbReference type="CDD" id="cd09487">
    <property type="entry name" value="SAM_superfamily"/>
    <property type="match status" value="1"/>
</dbReference>
<protein>
    <submittedName>
        <fullName evidence="4">Uncharacterized protein daed</fullName>
    </submittedName>
</protein>
<evidence type="ECO:0000313" key="3">
    <source>
        <dbReference type="Proteomes" id="UP001652661"/>
    </source>
</evidence>
<reference evidence="4" key="2">
    <citation type="submission" date="2025-08" db="UniProtKB">
        <authorList>
            <consortium name="RefSeq"/>
        </authorList>
    </citation>
    <scope>IDENTIFICATION</scope>
    <source>
        <strain evidence="4">14028-0561.14</strain>
        <tissue evidence="4">Whole fly</tissue>
    </source>
</reference>